<dbReference type="PANTHER" id="PTHR43619">
    <property type="entry name" value="S-ADENOSYL-L-METHIONINE-DEPENDENT METHYLTRANSFERASE YKTD-RELATED"/>
    <property type="match status" value="1"/>
</dbReference>
<dbReference type="PIRSF" id="PIRSF028177">
    <property type="entry name" value="Polyketide_synth_Omtfrase_TcmP"/>
    <property type="match status" value="1"/>
</dbReference>
<protein>
    <submittedName>
        <fullName evidence="3">Class I SAM-dependent methyltransferase</fullName>
    </submittedName>
</protein>
<dbReference type="EMBL" id="JADWDC010000056">
    <property type="protein sequence ID" value="MCC0178826.1"/>
    <property type="molecule type" value="Genomic_DNA"/>
</dbReference>
<dbReference type="RefSeq" id="WP_229641932.1">
    <property type="nucleotide sequence ID" value="NZ_JADWDC010000056.1"/>
</dbReference>
<dbReference type="InterPro" id="IPR029063">
    <property type="entry name" value="SAM-dependent_MTases_sf"/>
</dbReference>
<name>A0A964FH59_9CYAN</name>
<dbReference type="InterPro" id="IPR016874">
    <property type="entry name" value="TcmP-like"/>
</dbReference>
<keyword evidence="1 3" id="KW-0489">Methyltransferase</keyword>
<sequence>MNYDLNVDNLKGVSETLLTTLYLRSLETKRKDGIIRDYKSVDIVKRIDYDFSECASQFSQAIIAIRTEIIDELVKKFISQYPDATIINLGTGLCTRYFRVDNSSIDWFCIDLPVVKPIWDKLIGESERLHYLSYSALDFSWIKKVKETASGKILFIAEGLLMFFSEIEVKQLFSTIKSNFSQSEIIFDSLGVFLAQNSRLNSGKLKINASYKWGIKNLKEIQVWESGIRLTGQWHYLDRHKNRLGLMGWLSYIPAIRRQVKIGHLQFV</sequence>
<comment type="caution">
    <text evidence="3">The sequence shown here is derived from an EMBL/GenBank/DDBJ whole genome shotgun (WGS) entry which is preliminary data.</text>
</comment>
<evidence type="ECO:0000256" key="1">
    <source>
        <dbReference type="ARBA" id="ARBA00022603"/>
    </source>
</evidence>
<proteinExistence type="predicted"/>
<gene>
    <name evidence="3" type="ORF">I4641_17805</name>
</gene>
<accession>A0A964FH59</accession>
<dbReference type="PANTHER" id="PTHR43619:SF2">
    <property type="entry name" value="S-ADENOSYL-L-METHIONINE-DEPENDENT METHYLTRANSFERASES SUPERFAMILY PROTEIN"/>
    <property type="match status" value="1"/>
</dbReference>
<evidence type="ECO:0000313" key="4">
    <source>
        <dbReference type="Proteomes" id="UP000729733"/>
    </source>
</evidence>
<keyword evidence="2" id="KW-0808">Transferase</keyword>
<organism evidence="3 4">
    <name type="scientific">Waterburya agarophytonicola KI4</name>
    <dbReference type="NCBI Taxonomy" id="2874699"/>
    <lineage>
        <taxon>Bacteria</taxon>
        <taxon>Bacillati</taxon>
        <taxon>Cyanobacteriota</taxon>
        <taxon>Cyanophyceae</taxon>
        <taxon>Pleurocapsales</taxon>
        <taxon>Hyellaceae</taxon>
        <taxon>Waterburya</taxon>
        <taxon>Waterburya agarophytonicola</taxon>
    </lineage>
</organism>
<dbReference type="AlphaFoldDB" id="A0A964FH59"/>
<keyword evidence="4" id="KW-1185">Reference proteome</keyword>
<evidence type="ECO:0000256" key="2">
    <source>
        <dbReference type="ARBA" id="ARBA00022679"/>
    </source>
</evidence>
<reference evidence="3" key="1">
    <citation type="journal article" date="2021" name="Antonie Van Leeuwenhoek">
        <title>Draft genome and description of Waterburya agarophytonicola gen. nov. sp. nov. (Pleurocapsales, Cyanobacteria): a seaweed symbiont.</title>
        <authorList>
            <person name="Bonthond G."/>
            <person name="Shalygin S."/>
            <person name="Bayer T."/>
            <person name="Weinberger F."/>
        </authorList>
    </citation>
    <scope>NUCLEOTIDE SEQUENCE</scope>
    <source>
        <strain evidence="3">KI4</strain>
    </source>
</reference>
<dbReference type="GO" id="GO:0032259">
    <property type="term" value="P:methylation"/>
    <property type="evidence" value="ECO:0007669"/>
    <property type="project" value="UniProtKB-KW"/>
</dbReference>
<dbReference type="InterPro" id="IPR007213">
    <property type="entry name" value="Ppm1/Ppm2/Tcmp"/>
</dbReference>
<dbReference type="SUPFAM" id="SSF53335">
    <property type="entry name" value="S-adenosyl-L-methionine-dependent methyltransferases"/>
    <property type="match status" value="1"/>
</dbReference>
<dbReference type="Pfam" id="PF04072">
    <property type="entry name" value="LCM"/>
    <property type="match status" value="1"/>
</dbReference>
<dbReference type="Gene3D" id="3.40.50.150">
    <property type="entry name" value="Vaccinia Virus protein VP39"/>
    <property type="match status" value="1"/>
</dbReference>
<evidence type="ECO:0000313" key="3">
    <source>
        <dbReference type="EMBL" id="MCC0178826.1"/>
    </source>
</evidence>
<dbReference type="GO" id="GO:0008168">
    <property type="term" value="F:methyltransferase activity"/>
    <property type="evidence" value="ECO:0007669"/>
    <property type="project" value="UniProtKB-KW"/>
</dbReference>
<dbReference type="Proteomes" id="UP000729733">
    <property type="component" value="Unassembled WGS sequence"/>
</dbReference>